<evidence type="ECO:0000256" key="1">
    <source>
        <dbReference type="SAM" id="Phobius"/>
    </source>
</evidence>
<dbReference type="eggNOG" id="COG2214">
    <property type="taxonomic scope" value="Bacteria"/>
</dbReference>
<evidence type="ECO:0008006" key="4">
    <source>
        <dbReference type="Google" id="ProtNLM"/>
    </source>
</evidence>
<dbReference type="OrthoDB" id="483084at2"/>
<dbReference type="EMBL" id="CP000111">
    <property type="protein sequence ID" value="ABB49725.1"/>
    <property type="molecule type" value="Genomic_DNA"/>
</dbReference>
<dbReference type="PANTHER" id="PTHR33372:SF2">
    <property type="entry name" value="PROTEIN CHAPERONE-LIKE PROTEIN OF POR1, CHLOROPLASTIC"/>
    <property type="match status" value="1"/>
</dbReference>
<dbReference type="InterPro" id="IPR021788">
    <property type="entry name" value="CPP1-like"/>
</dbReference>
<dbReference type="KEGG" id="pmi:PMT9312_0664"/>
<evidence type="ECO:0000313" key="2">
    <source>
        <dbReference type="EMBL" id="ABB49725.1"/>
    </source>
</evidence>
<dbReference type="Pfam" id="PF11833">
    <property type="entry name" value="CPP1-like"/>
    <property type="match status" value="1"/>
</dbReference>
<dbReference type="STRING" id="74546.PMT9312_0664"/>
<keyword evidence="1" id="KW-0472">Membrane</keyword>
<dbReference type="HOGENOM" id="CLU_072193_2_0_3"/>
<sequence length="224" mass="24691">MNSNNSQNNSEKTPYEILGVKEGSSFEEIQKARDIKVKEAGEDLILKAKIESSFDQLLMGSLKARQSGNVSYAAESASKKEKQINQFTNNNFPLLSKIKNLNNNTNNSGQYSLPKITPPSFDNLSIKLSAGILFLILLFISPDSNNRLLLSISTLILTYTQIKSGKRFIGSLGWSVTFLSIGLIFGGLLETNSLIQEISNNSLSIQKIQSIPAMVILWLGVIFL</sequence>
<dbReference type="PANTHER" id="PTHR33372">
    <property type="match status" value="1"/>
</dbReference>
<dbReference type="AlphaFoldDB" id="Q31BM0"/>
<organism evidence="2 3">
    <name type="scientific">Prochlorococcus marinus (strain MIT 9312)</name>
    <dbReference type="NCBI Taxonomy" id="74546"/>
    <lineage>
        <taxon>Bacteria</taxon>
        <taxon>Bacillati</taxon>
        <taxon>Cyanobacteriota</taxon>
        <taxon>Cyanophyceae</taxon>
        <taxon>Synechococcales</taxon>
        <taxon>Prochlorococcaceae</taxon>
        <taxon>Prochlorococcus</taxon>
    </lineage>
</organism>
<dbReference type="RefSeq" id="WP_011376220.1">
    <property type="nucleotide sequence ID" value="NC_007577.1"/>
</dbReference>
<gene>
    <name evidence="2" type="ordered locus">PMT9312_0664</name>
</gene>
<feature type="transmembrane region" description="Helical" evidence="1">
    <location>
        <begin position="204"/>
        <end position="223"/>
    </location>
</feature>
<reference evidence="3" key="1">
    <citation type="submission" date="2005-07" db="EMBL/GenBank/DDBJ databases">
        <title>Complete sequence of Prochlorococcus marinus str. MIT 9312.</title>
        <authorList>
            <consortium name="US DOE Joint Genome Institute"/>
            <person name="Copeland A."/>
            <person name="Lucas S."/>
            <person name="Lapidus A."/>
            <person name="Barry K."/>
            <person name="Detter J.C."/>
            <person name="Glavina T."/>
            <person name="Hammon N."/>
            <person name="Israni S."/>
            <person name="Pitluck S."/>
            <person name="Thiel J."/>
            <person name="Schmutz J."/>
            <person name="Larimer F."/>
            <person name="Land M."/>
            <person name="Kyrpides N."/>
            <person name="Lykidis A."/>
            <person name="Richardson P."/>
        </authorList>
    </citation>
    <scope>NUCLEOTIDE SEQUENCE [LARGE SCALE GENOMIC DNA]</scope>
    <source>
        <strain evidence="3">MIT 9312</strain>
    </source>
</reference>
<protein>
    <recommendedName>
        <fullName evidence="4">Cyanobacteria-specific chaperone containing DNAJ domain fused to a membrane domain</fullName>
    </recommendedName>
</protein>
<evidence type="ECO:0000313" key="3">
    <source>
        <dbReference type="Proteomes" id="UP000002715"/>
    </source>
</evidence>
<feature type="transmembrane region" description="Helical" evidence="1">
    <location>
        <begin position="169"/>
        <end position="189"/>
    </location>
</feature>
<name>Q31BM0_PROM9</name>
<accession>Q31BM0</accession>
<keyword evidence="1" id="KW-1133">Transmembrane helix</keyword>
<keyword evidence="1" id="KW-0812">Transmembrane</keyword>
<dbReference type="Proteomes" id="UP000002715">
    <property type="component" value="Chromosome"/>
</dbReference>
<proteinExistence type="predicted"/>